<accession>A0A4Q1JMB7</accession>
<dbReference type="OrthoDB" id="1120922at2"/>
<keyword evidence="2" id="KW-1185">Reference proteome</keyword>
<name>A0A4Q1JMB7_9BACT</name>
<dbReference type="RefSeq" id="WP_129254043.1">
    <property type="nucleotide sequence ID" value="NZ_SAXA01000005.1"/>
</dbReference>
<dbReference type="AlphaFoldDB" id="A0A4Q1JMB7"/>
<dbReference type="EMBL" id="SAXA01000005">
    <property type="protein sequence ID" value="RXQ95704.1"/>
    <property type="molecule type" value="Genomic_DNA"/>
</dbReference>
<evidence type="ECO:0000313" key="1">
    <source>
        <dbReference type="EMBL" id="RXQ95704.1"/>
    </source>
</evidence>
<dbReference type="Proteomes" id="UP000289703">
    <property type="component" value="Unassembled WGS sequence"/>
</dbReference>
<organism evidence="1 2">
    <name type="scientific">Ancylomarina salipaludis</name>
    <dbReference type="NCBI Taxonomy" id="2501299"/>
    <lineage>
        <taxon>Bacteria</taxon>
        <taxon>Pseudomonadati</taxon>
        <taxon>Bacteroidota</taxon>
        <taxon>Bacteroidia</taxon>
        <taxon>Marinilabiliales</taxon>
        <taxon>Marinifilaceae</taxon>
        <taxon>Ancylomarina</taxon>
    </lineage>
</organism>
<evidence type="ECO:0000313" key="2">
    <source>
        <dbReference type="Proteomes" id="UP000289703"/>
    </source>
</evidence>
<proteinExistence type="predicted"/>
<comment type="caution">
    <text evidence="1">The sequence shown here is derived from an EMBL/GenBank/DDBJ whole genome shotgun (WGS) entry which is preliminary data.</text>
</comment>
<protein>
    <submittedName>
        <fullName evidence="1">Uncharacterized protein</fullName>
    </submittedName>
</protein>
<gene>
    <name evidence="1" type="ORF">EO244_07530</name>
</gene>
<reference evidence="1 2" key="1">
    <citation type="submission" date="2019-01" db="EMBL/GenBank/DDBJ databases">
        <title>Ancylomarina salipaludis sp. nov., isolated from a salt marsh.</title>
        <authorList>
            <person name="Yoon J.-H."/>
        </authorList>
    </citation>
    <scope>NUCLEOTIDE SEQUENCE [LARGE SCALE GENOMIC DNA]</scope>
    <source>
        <strain evidence="1 2">SHSM-M15</strain>
    </source>
</reference>
<sequence length="217" mass="24862">MVTNRTESKFLERVRIALTNAETHPKIKAALAEFGVDETKFTEGWQMYNLAKKSWEFNQQEESETRLVSNAYHSAYGELEMKFKRHRDLSQILCKRDPDTLIQLGVKGRFPTKYNEFFDKVKLFYTSIGSDPAIQTKLAMIKLTPEIATACLAELDALLKLRAEFDREMGESQASTVSKNAALHNLSDWMDEFDTLAKLALYDTPQRLEVLGILVRS</sequence>